<proteinExistence type="predicted"/>
<sequence length="71" mass="8455">MSIINDFHIFHNLGICITNVLKSQNIKLMKEYVDRFNLKIEAQKIDKQLDDLLEYLDKECDEDIIEELLNN</sequence>
<protein>
    <submittedName>
        <fullName evidence="1">Uncharacterized protein</fullName>
    </submittedName>
</protein>
<reference evidence="1" key="1">
    <citation type="submission" date="2019-07" db="EMBL/GenBank/DDBJ databases">
        <title>The discovery of a new lineage B mimivirus raises questions about particles surface fibrils.</title>
        <authorList>
            <person name="Silva L.K.S."/>
            <person name="Rodrigues R.A.L."/>
            <person name="Andrade A.C.S.P."/>
            <person name="Hikida H."/>
            <person name="Andreani J."/>
            <person name="Levasseur A."/>
            <person name="La Scola B."/>
            <person name="Abrahao J.S."/>
        </authorList>
    </citation>
    <scope>NUCLEOTIDE SEQUENCE</scope>
    <source>
        <strain evidence="1">B60</strain>
    </source>
</reference>
<organism evidence="1">
    <name type="scientific">Borely moumouvirus</name>
    <dbReference type="NCBI Taxonomy" id="2712067"/>
    <lineage>
        <taxon>Viruses</taxon>
        <taxon>Varidnaviria</taxon>
        <taxon>Bamfordvirae</taxon>
        <taxon>Nucleocytoviricota</taxon>
        <taxon>Megaviricetes</taxon>
        <taxon>Imitervirales</taxon>
        <taxon>Mimiviridae</taxon>
        <taxon>Megamimivirinae</taxon>
        <taxon>Moumouvirus</taxon>
    </lineage>
</organism>
<accession>A0A6G6ABZ9</accession>
<evidence type="ECO:0000313" key="1">
    <source>
        <dbReference type="EMBL" id="QID05848.1"/>
    </source>
</evidence>
<name>A0A6G6ABZ9_9VIRU</name>
<dbReference type="EMBL" id="MN175499">
    <property type="protein sequence ID" value="QID05848.1"/>
    <property type="molecule type" value="Genomic_DNA"/>
</dbReference>